<dbReference type="InterPro" id="IPR038464">
    <property type="entry name" value="Ribosomal_eL38_sf"/>
</dbReference>
<dbReference type="FunCoup" id="A0A0H2S1R7">
    <property type="interactions" value="489"/>
</dbReference>
<proteinExistence type="inferred from homology"/>
<dbReference type="GO" id="GO:0006412">
    <property type="term" value="P:translation"/>
    <property type="evidence" value="ECO:0007669"/>
    <property type="project" value="InterPro"/>
</dbReference>
<dbReference type="Gene3D" id="3.30.720.90">
    <property type="match status" value="1"/>
</dbReference>
<dbReference type="PANTHER" id="PTHR10965:SF0">
    <property type="entry name" value="LARGE RIBOSOMAL SUBUNIT PROTEIN EL38"/>
    <property type="match status" value="1"/>
</dbReference>
<dbReference type="Pfam" id="PF01781">
    <property type="entry name" value="Ribosomal_L38e"/>
    <property type="match status" value="1"/>
</dbReference>
<organism evidence="5 6">
    <name type="scientific">Schizopora paradoxa</name>
    <dbReference type="NCBI Taxonomy" id="27342"/>
    <lineage>
        <taxon>Eukaryota</taxon>
        <taxon>Fungi</taxon>
        <taxon>Dikarya</taxon>
        <taxon>Basidiomycota</taxon>
        <taxon>Agaricomycotina</taxon>
        <taxon>Agaricomycetes</taxon>
        <taxon>Hymenochaetales</taxon>
        <taxon>Schizoporaceae</taxon>
        <taxon>Schizopora</taxon>
    </lineage>
</organism>
<protein>
    <submittedName>
        <fullName evidence="5">60S ribosomal protein L38</fullName>
    </submittedName>
</protein>
<gene>
    <name evidence="5" type="ORF">SCHPADRAFT_899908</name>
</gene>
<accession>A0A0H2S1R7</accession>
<dbReference type="GO" id="GO:0022625">
    <property type="term" value="C:cytosolic large ribosomal subunit"/>
    <property type="evidence" value="ECO:0007669"/>
    <property type="project" value="TreeGrafter"/>
</dbReference>
<name>A0A0H2S1R7_9AGAM</name>
<dbReference type="PANTHER" id="PTHR10965">
    <property type="entry name" value="60S RIBOSOMAL PROTEIN L38"/>
    <property type="match status" value="1"/>
</dbReference>
<evidence type="ECO:0000256" key="1">
    <source>
        <dbReference type="ARBA" id="ARBA00007803"/>
    </source>
</evidence>
<dbReference type="GO" id="GO:0022618">
    <property type="term" value="P:protein-RNA complex assembly"/>
    <property type="evidence" value="ECO:0007669"/>
    <property type="project" value="TreeGrafter"/>
</dbReference>
<dbReference type="InParanoid" id="A0A0H2S1R7"/>
<evidence type="ECO:0000256" key="2">
    <source>
        <dbReference type="ARBA" id="ARBA00022980"/>
    </source>
</evidence>
<sequence length="80" mass="9341">MPKQIFDTKEFLQICNRADTSKKLTIKTVRTAKGEQVKHKLRAGRLLYTMVHSDRERAQKVQETLNQDKLKVTEISRKGK</sequence>
<dbReference type="Proteomes" id="UP000053477">
    <property type="component" value="Unassembled WGS sequence"/>
</dbReference>
<evidence type="ECO:0000313" key="6">
    <source>
        <dbReference type="Proteomes" id="UP000053477"/>
    </source>
</evidence>
<dbReference type="EMBL" id="KQ085896">
    <property type="protein sequence ID" value="KLO18295.1"/>
    <property type="molecule type" value="Genomic_DNA"/>
</dbReference>
<reference evidence="5 6" key="1">
    <citation type="submission" date="2015-04" db="EMBL/GenBank/DDBJ databases">
        <title>Complete genome sequence of Schizopora paradoxa KUC8140, a cosmopolitan wood degrader in East Asia.</title>
        <authorList>
            <consortium name="DOE Joint Genome Institute"/>
            <person name="Min B."/>
            <person name="Park H."/>
            <person name="Jang Y."/>
            <person name="Kim J.-J."/>
            <person name="Kim K.H."/>
            <person name="Pangilinan J."/>
            <person name="Lipzen A."/>
            <person name="Riley R."/>
            <person name="Grigoriev I.V."/>
            <person name="Spatafora J.W."/>
            <person name="Choi I.-G."/>
        </authorList>
    </citation>
    <scope>NUCLEOTIDE SEQUENCE [LARGE SCALE GENOMIC DNA]</scope>
    <source>
        <strain evidence="5 6">KUC8140</strain>
    </source>
</reference>
<evidence type="ECO:0000256" key="3">
    <source>
        <dbReference type="ARBA" id="ARBA00023274"/>
    </source>
</evidence>
<dbReference type="GO" id="GO:0003735">
    <property type="term" value="F:structural constituent of ribosome"/>
    <property type="evidence" value="ECO:0007669"/>
    <property type="project" value="InterPro"/>
</dbReference>
<evidence type="ECO:0000256" key="4">
    <source>
        <dbReference type="RuleBase" id="RU003445"/>
    </source>
</evidence>
<keyword evidence="6" id="KW-1185">Reference proteome</keyword>
<keyword evidence="2 4" id="KW-0689">Ribosomal protein</keyword>
<keyword evidence="3 4" id="KW-0687">Ribonucleoprotein</keyword>
<comment type="similarity">
    <text evidence="1 4">Belongs to the eukaryotic ribosomal protein eL38 family.</text>
</comment>
<evidence type="ECO:0000313" key="5">
    <source>
        <dbReference type="EMBL" id="KLO18295.1"/>
    </source>
</evidence>
<dbReference type="InterPro" id="IPR002675">
    <property type="entry name" value="Ribosomal_eL38"/>
</dbReference>
<dbReference type="AlphaFoldDB" id="A0A0H2S1R7"/>
<dbReference type="OrthoDB" id="10250488at2759"/>
<dbReference type="STRING" id="27342.A0A0H2S1R7"/>